<gene>
    <name evidence="4" type="ORF">P5673_028768</name>
</gene>
<evidence type="ECO:0000256" key="1">
    <source>
        <dbReference type="ARBA" id="ARBA00001968"/>
    </source>
</evidence>
<dbReference type="AlphaFoldDB" id="A0AAD9UUL3"/>
<feature type="domain" description="DDE Tnp4" evidence="3">
    <location>
        <begin position="39"/>
        <end position="196"/>
    </location>
</feature>
<evidence type="ECO:0000259" key="3">
    <source>
        <dbReference type="Pfam" id="PF13359"/>
    </source>
</evidence>
<protein>
    <recommendedName>
        <fullName evidence="3">DDE Tnp4 domain-containing protein</fullName>
    </recommendedName>
</protein>
<evidence type="ECO:0000313" key="4">
    <source>
        <dbReference type="EMBL" id="KAK2550564.1"/>
    </source>
</evidence>
<dbReference type="InterPro" id="IPR027806">
    <property type="entry name" value="HARBI1_dom"/>
</dbReference>
<sequence>MGIYSSSFDQPWLSSANPTSFCDSVYRKGAALDNCWGFIDGTVRPVCRPCLNQRVLYNGHKRVHAIKFQSVVAPNGLIANLFGPVEGRRHDSGMLAMFGLLPMLENYSVSSTGQPLCLYGDPAYPLRVHLQGPFKGAALTPQQEAFIVSMSKVRVSVEWVFGDIPEYFSFLDFKKDLKVGLSTIGKMYVICALLKNAHSCVYGSTTSTFFGIEPPSLKSYFV</sequence>
<evidence type="ECO:0000256" key="2">
    <source>
        <dbReference type="ARBA" id="ARBA00022723"/>
    </source>
</evidence>
<reference evidence="4" key="2">
    <citation type="journal article" date="2023" name="Science">
        <title>Genomic signatures of disease resistance in endangered staghorn corals.</title>
        <authorList>
            <person name="Vollmer S.V."/>
            <person name="Selwyn J.D."/>
            <person name="Despard B.A."/>
            <person name="Roesel C.L."/>
        </authorList>
    </citation>
    <scope>NUCLEOTIDE SEQUENCE</scope>
    <source>
        <strain evidence="4">K2</strain>
    </source>
</reference>
<comment type="cofactor">
    <cofactor evidence="1">
        <name>a divalent metal cation</name>
        <dbReference type="ChEBI" id="CHEBI:60240"/>
    </cofactor>
</comment>
<dbReference type="Pfam" id="PF13359">
    <property type="entry name" value="DDE_Tnp_4"/>
    <property type="match status" value="1"/>
</dbReference>
<dbReference type="EMBL" id="JARQWQ010000109">
    <property type="protein sequence ID" value="KAK2550564.1"/>
    <property type="molecule type" value="Genomic_DNA"/>
</dbReference>
<keyword evidence="5" id="KW-1185">Reference proteome</keyword>
<keyword evidence="2" id="KW-0479">Metal-binding</keyword>
<organism evidence="4 5">
    <name type="scientific">Acropora cervicornis</name>
    <name type="common">Staghorn coral</name>
    <dbReference type="NCBI Taxonomy" id="6130"/>
    <lineage>
        <taxon>Eukaryota</taxon>
        <taxon>Metazoa</taxon>
        <taxon>Cnidaria</taxon>
        <taxon>Anthozoa</taxon>
        <taxon>Hexacorallia</taxon>
        <taxon>Scleractinia</taxon>
        <taxon>Astrocoeniina</taxon>
        <taxon>Acroporidae</taxon>
        <taxon>Acropora</taxon>
    </lineage>
</organism>
<name>A0AAD9UUL3_ACRCE</name>
<reference evidence="4" key="1">
    <citation type="journal article" date="2023" name="G3 (Bethesda)">
        <title>Whole genome assembly and annotation of the endangered Caribbean coral Acropora cervicornis.</title>
        <authorList>
            <person name="Selwyn J.D."/>
            <person name="Vollmer S.V."/>
        </authorList>
    </citation>
    <scope>NUCLEOTIDE SEQUENCE</scope>
    <source>
        <strain evidence="4">K2</strain>
    </source>
</reference>
<comment type="caution">
    <text evidence="4">The sequence shown here is derived from an EMBL/GenBank/DDBJ whole genome shotgun (WGS) entry which is preliminary data.</text>
</comment>
<evidence type="ECO:0000313" key="5">
    <source>
        <dbReference type="Proteomes" id="UP001249851"/>
    </source>
</evidence>
<proteinExistence type="predicted"/>
<dbReference type="Proteomes" id="UP001249851">
    <property type="component" value="Unassembled WGS sequence"/>
</dbReference>
<accession>A0AAD9UUL3</accession>
<dbReference type="GO" id="GO:0046872">
    <property type="term" value="F:metal ion binding"/>
    <property type="evidence" value="ECO:0007669"/>
    <property type="project" value="UniProtKB-KW"/>
</dbReference>